<dbReference type="Pfam" id="PF01648">
    <property type="entry name" value="ACPS"/>
    <property type="match status" value="1"/>
</dbReference>
<dbReference type="PANTHER" id="PTHR12215">
    <property type="entry name" value="PHOSPHOPANTETHEINE TRANSFERASE"/>
    <property type="match status" value="1"/>
</dbReference>
<evidence type="ECO:0000259" key="3">
    <source>
        <dbReference type="Pfam" id="PF01648"/>
    </source>
</evidence>
<dbReference type="Proteomes" id="UP000698752">
    <property type="component" value="Unassembled WGS sequence"/>
</dbReference>
<organism evidence="4 5">
    <name type="scientific">Neoroseomonas terrae</name>
    <dbReference type="NCBI Taxonomy" id="424799"/>
    <lineage>
        <taxon>Bacteria</taxon>
        <taxon>Pseudomonadati</taxon>
        <taxon>Pseudomonadota</taxon>
        <taxon>Alphaproteobacteria</taxon>
        <taxon>Acetobacterales</taxon>
        <taxon>Acetobacteraceae</taxon>
        <taxon>Neoroseomonas</taxon>
    </lineage>
</organism>
<evidence type="ECO:0000313" key="4">
    <source>
        <dbReference type="EMBL" id="MBR0649827.1"/>
    </source>
</evidence>
<feature type="domain" description="4'-phosphopantetheinyl transferase" evidence="3">
    <location>
        <begin position="59"/>
        <end position="130"/>
    </location>
</feature>
<evidence type="ECO:0000256" key="2">
    <source>
        <dbReference type="ARBA" id="ARBA00022679"/>
    </source>
</evidence>
<proteinExistence type="inferred from homology"/>
<dbReference type="InterPro" id="IPR037143">
    <property type="entry name" value="4-PPantetheinyl_Trfase_dom_sf"/>
</dbReference>
<dbReference type="GO" id="GO:0016740">
    <property type="term" value="F:transferase activity"/>
    <property type="evidence" value="ECO:0007669"/>
    <property type="project" value="UniProtKB-KW"/>
</dbReference>
<evidence type="ECO:0000256" key="1">
    <source>
        <dbReference type="ARBA" id="ARBA00010990"/>
    </source>
</evidence>
<dbReference type="Gene3D" id="3.90.470.20">
    <property type="entry name" value="4'-phosphopantetheinyl transferase domain"/>
    <property type="match status" value="1"/>
</dbReference>
<dbReference type="EMBL" id="JAAEDI010000008">
    <property type="protein sequence ID" value="MBR0649827.1"/>
    <property type="molecule type" value="Genomic_DNA"/>
</dbReference>
<keyword evidence="2 4" id="KW-0808">Transferase</keyword>
<evidence type="ECO:0000313" key="5">
    <source>
        <dbReference type="Proteomes" id="UP000698752"/>
    </source>
</evidence>
<protein>
    <submittedName>
        <fullName evidence="4">4'-phosphopantetheinyl transferase superfamily protein</fullName>
    </submittedName>
</protein>
<accession>A0ABS5EGN3</accession>
<reference evidence="5" key="1">
    <citation type="journal article" date="2021" name="Syst. Appl. Microbiol.">
        <title>Roseomonas hellenica sp. nov., isolated from roots of wild-growing Alkanna tinctoria.</title>
        <authorList>
            <person name="Rat A."/>
            <person name="Naranjo H.D."/>
            <person name="Lebbe L."/>
            <person name="Cnockaert M."/>
            <person name="Krigas N."/>
            <person name="Grigoriadou K."/>
            <person name="Maloupa E."/>
            <person name="Willems A."/>
        </authorList>
    </citation>
    <scope>NUCLEOTIDE SEQUENCE [LARGE SCALE GENOMIC DNA]</scope>
    <source>
        <strain evidence="5">LMG 31159</strain>
    </source>
</reference>
<name>A0ABS5EGN3_9PROT</name>
<dbReference type="PANTHER" id="PTHR12215:SF10">
    <property type="entry name" value="L-AMINOADIPATE-SEMIALDEHYDE DEHYDROGENASE-PHOSPHOPANTETHEINYL TRANSFERASE"/>
    <property type="match status" value="1"/>
</dbReference>
<sequence length="178" mass="19656">MRVVLADRIGVLPLSLRFESGPHGKPMLQGAGRERWRFNLAHSRQLAVLAVSDDPAVDLGIDLEWLHRRVSSDLIRGATAAEERAFLVNLPPASRAAWFLRLWTQKESVLKADGAGLSVPPAEVVFDMPHARLRRLPSRLGSAEAFAVHDVSAPPGHVATLTVRDRWRRPIAVRSATE</sequence>
<comment type="similarity">
    <text evidence="1">Belongs to the P-Pant transferase superfamily. Gsp/Sfp/HetI/AcpT family.</text>
</comment>
<keyword evidence="5" id="KW-1185">Reference proteome</keyword>
<dbReference type="InterPro" id="IPR008278">
    <property type="entry name" value="4-PPantetheinyl_Trfase_dom"/>
</dbReference>
<dbReference type="InterPro" id="IPR050559">
    <property type="entry name" value="P-Pant_transferase_sf"/>
</dbReference>
<dbReference type="SUPFAM" id="SSF56214">
    <property type="entry name" value="4'-phosphopantetheinyl transferase"/>
    <property type="match status" value="2"/>
</dbReference>
<comment type="caution">
    <text evidence="4">The sequence shown here is derived from an EMBL/GenBank/DDBJ whole genome shotgun (WGS) entry which is preliminary data.</text>
</comment>
<gene>
    <name evidence="4" type="ORF">GXW78_09145</name>
</gene>